<dbReference type="Proteomes" id="UP000681290">
    <property type="component" value="Unassembled WGS sequence"/>
</dbReference>
<reference evidence="1 2" key="1">
    <citation type="submission" date="2021-03" db="EMBL/GenBank/DDBJ databases">
        <title>Antimicrobial resistance genes in bacteria isolated from Japanese honey, and their potential for conferring macrolide and lincosamide resistance in the American foulbrood pathogen Paenibacillus larvae.</title>
        <authorList>
            <person name="Okamoto M."/>
            <person name="Kumagai M."/>
            <person name="Kanamori H."/>
            <person name="Takamatsu D."/>
        </authorList>
    </citation>
    <scope>NUCLEOTIDE SEQUENCE [LARGE SCALE GENOMIC DNA]</scope>
    <source>
        <strain evidence="1 2">J15TS10</strain>
    </source>
</reference>
<accession>A0ABQ4MKB2</accession>
<dbReference type="RefSeq" id="WP_213588536.1">
    <property type="nucleotide sequence ID" value="NZ_BOSM01000001.1"/>
</dbReference>
<evidence type="ECO:0000313" key="2">
    <source>
        <dbReference type="Proteomes" id="UP000681290"/>
    </source>
</evidence>
<protein>
    <submittedName>
        <fullName evidence="1">Uncharacterized protein</fullName>
    </submittedName>
</protein>
<dbReference type="EMBL" id="BOSM01000001">
    <property type="protein sequence ID" value="GIP56437.1"/>
    <property type="molecule type" value="Genomic_DNA"/>
</dbReference>
<organism evidence="1 2">
    <name type="scientific">Paenibacillus woosongensis</name>
    <dbReference type="NCBI Taxonomy" id="307580"/>
    <lineage>
        <taxon>Bacteria</taxon>
        <taxon>Bacillati</taxon>
        <taxon>Bacillota</taxon>
        <taxon>Bacilli</taxon>
        <taxon>Bacillales</taxon>
        <taxon>Paenibacillaceae</taxon>
        <taxon>Paenibacillus</taxon>
    </lineage>
</organism>
<gene>
    <name evidence="1" type="ORF">J15TS10_02510</name>
</gene>
<keyword evidence="2" id="KW-1185">Reference proteome</keyword>
<comment type="caution">
    <text evidence="1">The sequence shown here is derived from an EMBL/GenBank/DDBJ whole genome shotgun (WGS) entry which is preliminary data.</text>
</comment>
<proteinExistence type="predicted"/>
<sequence length="45" mass="5545">MAIDRFILKKLQSCTYQPMRQNLIRLFLIRIEKAWHEEEAQKPAW</sequence>
<evidence type="ECO:0000313" key="1">
    <source>
        <dbReference type="EMBL" id="GIP56437.1"/>
    </source>
</evidence>
<name>A0ABQ4MKB2_9BACL</name>